<reference evidence="2 3" key="1">
    <citation type="submission" date="2020-08" db="EMBL/GenBank/DDBJ databases">
        <title>Sequencing the genomes of 1000 actinobacteria strains.</title>
        <authorList>
            <person name="Klenk H.-P."/>
        </authorList>
    </citation>
    <scope>NUCLEOTIDE SEQUENCE [LARGE SCALE GENOMIC DNA]</scope>
    <source>
        <strain evidence="2 3">DSM 43149</strain>
    </source>
</reference>
<comment type="caution">
    <text evidence="2">The sequence shown here is derived from an EMBL/GenBank/DDBJ whole genome shotgun (WGS) entry which is preliminary data.</text>
</comment>
<gene>
    <name evidence="2" type="ORF">BJ971_002145</name>
</gene>
<dbReference type="EMBL" id="JACHNH010000001">
    <property type="protein sequence ID" value="MBB4761589.1"/>
    <property type="molecule type" value="Genomic_DNA"/>
</dbReference>
<evidence type="ECO:0000256" key="1">
    <source>
        <dbReference type="SAM" id="Phobius"/>
    </source>
</evidence>
<keyword evidence="1" id="KW-0812">Transmembrane</keyword>
<feature type="transmembrane region" description="Helical" evidence="1">
    <location>
        <begin position="143"/>
        <end position="166"/>
    </location>
</feature>
<name>A0A7W7HVK4_9ACTN</name>
<dbReference type="AlphaFoldDB" id="A0A7W7HVK4"/>
<dbReference type="RefSeq" id="WP_184992078.1">
    <property type="nucleotide sequence ID" value="NZ_BOMK01000001.1"/>
</dbReference>
<evidence type="ECO:0000313" key="2">
    <source>
        <dbReference type="EMBL" id="MBB4761589.1"/>
    </source>
</evidence>
<keyword evidence="1" id="KW-1133">Transmembrane helix</keyword>
<organism evidence="2 3">
    <name type="scientific">Actinoplanes digitatis</name>
    <dbReference type="NCBI Taxonomy" id="1868"/>
    <lineage>
        <taxon>Bacteria</taxon>
        <taxon>Bacillati</taxon>
        <taxon>Actinomycetota</taxon>
        <taxon>Actinomycetes</taxon>
        <taxon>Micromonosporales</taxon>
        <taxon>Micromonosporaceae</taxon>
        <taxon>Actinoplanes</taxon>
    </lineage>
</organism>
<feature type="transmembrane region" description="Helical" evidence="1">
    <location>
        <begin position="29"/>
        <end position="50"/>
    </location>
</feature>
<dbReference type="Proteomes" id="UP000578112">
    <property type="component" value="Unassembled WGS sequence"/>
</dbReference>
<protein>
    <submittedName>
        <fullName evidence="2">Uncharacterized protein</fullName>
    </submittedName>
</protein>
<feature type="transmembrane region" description="Helical" evidence="1">
    <location>
        <begin position="57"/>
        <end position="83"/>
    </location>
</feature>
<sequence length="171" mass="18911">MTLGEPEDRDSLRVQMQQSIETFRHLTTLFVQCTGFLIAAGGLLFGYGLAQQKAAPLLLAGLAPLGIIVVLMLILSHGLPVAFVAIRSEERLLPGEATVGRTYFMTKYPLAYSWIAPLLHMEEDDRNRMLASPPLRGMRGAKAVVVSLVIGSIAQFALFLVALIWFDYRFM</sequence>
<accession>A0A7W7HVK4</accession>
<keyword evidence="1" id="KW-0472">Membrane</keyword>
<keyword evidence="3" id="KW-1185">Reference proteome</keyword>
<evidence type="ECO:0000313" key="3">
    <source>
        <dbReference type="Proteomes" id="UP000578112"/>
    </source>
</evidence>
<proteinExistence type="predicted"/>